<evidence type="ECO:0000313" key="2">
    <source>
        <dbReference type="EMBL" id="CAB1422905.1"/>
    </source>
</evidence>
<reference evidence="2" key="1">
    <citation type="submission" date="2020-03" db="EMBL/GenBank/DDBJ databases">
        <authorList>
            <person name="Weist P."/>
        </authorList>
    </citation>
    <scope>NUCLEOTIDE SEQUENCE</scope>
</reference>
<feature type="region of interest" description="Disordered" evidence="1">
    <location>
        <begin position="55"/>
        <end position="86"/>
    </location>
</feature>
<gene>
    <name evidence="2" type="ORF">PLEPLA_LOCUS10823</name>
</gene>
<name>A0A9N7U1R0_PLEPL</name>
<dbReference type="Proteomes" id="UP001153269">
    <property type="component" value="Unassembled WGS sequence"/>
</dbReference>
<accession>A0A9N7U1R0</accession>
<feature type="compositionally biased region" description="Basic and acidic residues" evidence="1">
    <location>
        <begin position="75"/>
        <end position="85"/>
    </location>
</feature>
<protein>
    <submittedName>
        <fullName evidence="2">Uncharacterized protein</fullName>
    </submittedName>
</protein>
<proteinExistence type="predicted"/>
<keyword evidence="3" id="KW-1185">Reference proteome</keyword>
<sequence length="108" mass="11698">MEDEGCSHSLHAAISNLLVHRLRLAGRRLRPLRAGFICFSSSTPAARTTSYQLHQDAARGRRGAASKNGPVADMRSVRKSSDPKNRPGLSLVAFTMAGHLHVVLLIAE</sequence>
<evidence type="ECO:0000256" key="1">
    <source>
        <dbReference type="SAM" id="MobiDB-lite"/>
    </source>
</evidence>
<dbReference type="EMBL" id="CADEAL010000619">
    <property type="protein sequence ID" value="CAB1422905.1"/>
    <property type="molecule type" value="Genomic_DNA"/>
</dbReference>
<dbReference type="AlphaFoldDB" id="A0A9N7U1R0"/>
<organism evidence="2 3">
    <name type="scientific">Pleuronectes platessa</name>
    <name type="common">European plaice</name>
    <dbReference type="NCBI Taxonomy" id="8262"/>
    <lineage>
        <taxon>Eukaryota</taxon>
        <taxon>Metazoa</taxon>
        <taxon>Chordata</taxon>
        <taxon>Craniata</taxon>
        <taxon>Vertebrata</taxon>
        <taxon>Euteleostomi</taxon>
        <taxon>Actinopterygii</taxon>
        <taxon>Neopterygii</taxon>
        <taxon>Teleostei</taxon>
        <taxon>Neoteleostei</taxon>
        <taxon>Acanthomorphata</taxon>
        <taxon>Carangaria</taxon>
        <taxon>Pleuronectiformes</taxon>
        <taxon>Pleuronectoidei</taxon>
        <taxon>Pleuronectidae</taxon>
        <taxon>Pleuronectes</taxon>
    </lineage>
</organism>
<comment type="caution">
    <text evidence="2">The sequence shown here is derived from an EMBL/GenBank/DDBJ whole genome shotgun (WGS) entry which is preliminary data.</text>
</comment>
<evidence type="ECO:0000313" key="3">
    <source>
        <dbReference type="Proteomes" id="UP001153269"/>
    </source>
</evidence>